<dbReference type="OrthoDB" id="2664273at2759"/>
<dbReference type="AlphaFoldDB" id="A0A9Q3BY51"/>
<reference evidence="2" key="1">
    <citation type="submission" date="2021-03" db="EMBL/GenBank/DDBJ databases">
        <title>Draft genome sequence of rust myrtle Austropuccinia psidii MF-1, a brazilian biotype.</title>
        <authorList>
            <person name="Quecine M.C."/>
            <person name="Pachon D.M.R."/>
            <person name="Bonatelli M.L."/>
            <person name="Correr F.H."/>
            <person name="Franceschini L.M."/>
            <person name="Leite T.F."/>
            <person name="Margarido G.R.A."/>
            <person name="Almeida C.A."/>
            <person name="Ferrarezi J.A."/>
            <person name="Labate C.A."/>
        </authorList>
    </citation>
    <scope>NUCLEOTIDE SEQUENCE</scope>
    <source>
        <strain evidence="2">MF-1</strain>
    </source>
</reference>
<feature type="region of interest" description="Disordered" evidence="1">
    <location>
        <begin position="1"/>
        <end position="26"/>
    </location>
</feature>
<organism evidence="2 3">
    <name type="scientific">Austropuccinia psidii MF-1</name>
    <dbReference type="NCBI Taxonomy" id="1389203"/>
    <lineage>
        <taxon>Eukaryota</taxon>
        <taxon>Fungi</taxon>
        <taxon>Dikarya</taxon>
        <taxon>Basidiomycota</taxon>
        <taxon>Pucciniomycotina</taxon>
        <taxon>Pucciniomycetes</taxon>
        <taxon>Pucciniales</taxon>
        <taxon>Sphaerophragmiaceae</taxon>
        <taxon>Austropuccinia</taxon>
    </lineage>
</organism>
<dbReference type="Proteomes" id="UP000765509">
    <property type="component" value="Unassembled WGS sequence"/>
</dbReference>
<feature type="compositionally biased region" description="Polar residues" evidence="1">
    <location>
        <begin position="1"/>
        <end position="10"/>
    </location>
</feature>
<name>A0A9Q3BY51_9BASI</name>
<evidence type="ECO:0008006" key="4">
    <source>
        <dbReference type="Google" id="ProtNLM"/>
    </source>
</evidence>
<proteinExistence type="predicted"/>
<accession>A0A9Q3BY51</accession>
<keyword evidence="3" id="KW-1185">Reference proteome</keyword>
<dbReference type="EMBL" id="AVOT02003470">
    <property type="protein sequence ID" value="MBW0473632.1"/>
    <property type="molecule type" value="Genomic_DNA"/>
</dbReference>
<comment type="caution">
    <text evidence="2">The sequence shown here is derived from an EMBL/GenBank/DDBJ whole genome shotgun (WGS) entry which is preliminary data.</text>
</comment>
<evidence type="ECO:0000313" key="2">
    <source>
        <dbReference type="EMBL" id="MBW0473632.1"/>
    </source>
</evidence>
<evidence type="ECO:0000256" key="1">
    <source>
        <dbReference type="SAM" id="MobiDB-lite"/>
    </source>
</evidence>
<evidence type="ECO:0000313" key="3">
    <source>
        <dbReference type="Proteomes" id="UP000765509"/>
    </source>
</evidence>
<protein>
    <recommendedName>
        <fullName evidence="4">DUF4939 domain-containing protein</fullName>
    </recommendedName>
</protein>
<gene>
    <name evidence="2" type="ORF">O181_013347</name>
</gene>
<sequence>MQQMTKIMTNHQEDSSSEESRPPSFKNASIKAPEFFYGTQPFKVRSFIKSFQFIFHNDLENFSQDRKKVFYAITFLIGREAKWIKTYLSNLTNQNPN</sequence>
<feature type="compositionally biased region" description="Basic and acidic residues" evidence="1">
    <location>
        <begin position="11"/>
        <end position="21"/>
    </location>
</feature>